<keyword evidence="2" id="KW-1185">Reference proteome</keyword>
<comment type="caution">
    <text evidence="1">The sequence shown here is derived from an EMBL/GenBank/DDBJ whole genome shotgun (WGS) entry which is preliminary data.</text>
</comment>
<dbReference type="Proteomes" id="UP001371456">
    <property type="component" value="Unassembled WGS sequence"/>
</dbReference>
<evidence type="ECO:0000313" key="1">
    <source>
        <dbReference type="EMBL" id="KAK6774204.1"/>
    </source>
</evidence>
<name>A0AAN8XZY3_SOLBU</name>
<evidence type="ECO:0000313" key="2">
    <source>
        <dbReference type="Proteomes" id="UP001371456"/>
    </source>
</evidence>
<reference evidence="1 2" key="1">
    <citation type="submission" date="2024-02" db="EMBL/GenBank/DDBJ databases">
        <title>de novo genome assembly of Solanum bulbocastanum strain 11H21.</title>
        <authorList>
            <person name="Hosaka A.J."/>
        </authorList>
    </citation>
    <scope>NUCLEOTIDE SEQUENCE [LARGE SCALE GENOMIC DNA]</scope>
    <source>
        <tissue evidence="1">Young leaves</tissue>
    </source>
</reference>
<accession>A0AAN8XZY3</accession>
<protein>
    <submittedName>
        <fullName evidence="1">Uncharacterized protein</fullName>
    </submittedName>
</protein>
<sequence length="111" mass="12733">MRVENKDKFDDEKIKTKIHRLKTDTKTFKDLLNACSGYYGLKDYDTLYEIFGNSFVVGDKVMYIKNPNFSSKSNDVIVEENEPFDCDDEHVVTKNTCQPMSLNTDGSGSEK</sequence>
<dbReference type="AlphaFoldDB" id="A0AAN8XZY3"/>
<dbReference type="EMBL" id="JBANQN010000012">
    <property type="protein sequence ID" value="KAK6774204.1"/>
    <property type="molecule type" value="Genomic_DNA"/>
</dbReference>
<organism evidence="1 2">
    <name type="scientific">Solanum bulbocastanum</name>
    <name type="common">Wild potato</name>
    <dbReference type="NCBI Taxonomy" id="147425"/>
    <lineage>
        <taxon>Eukaryota</taxon>
        <taxon>Viridiplantae</taxon>
        <taxon>Streptophyta</taxon>
        <taxon>Embryophyta</taxon>
        <taxon>Tracheophyta</taxon>
        <taxon>Spermatophyta</taxon>
        <taxon>Magnoliopsida</taxon>
        <taxon>eudicotyledons</taxon>
        <taxon>Gunneridae</taxon>
        <taxon>Pentapetalae</taxon>
        <taxon>asterids</taxon>
        <taxon>lamiids</taxon>
        <taxon>Solanales</taxon>
        <taxon>Solanaceae</taxon>
        <taxon>Solanoideae</taxon>
        <taxon>Solaneae</taxon>
        <taxon>Solanum</taxon>
    </lineage>
</organism>
<gene>
    <name evidence="1" type="ORF">RDI58_029443</name>
</gene>
<proteinExistence type="predicted"/>